<dbReference type="EMBL" id="SPNV01000413">
    <property type="protein sequence ID" value="KAF5855573.1"/>
    <property type="molecule type" value="Genomic_DNA"/>
</dbReference>
<dbReference type="InterPro" id="IPR015797">
    <property type="entry name" value="NUDIX_hydrolase-like_dom_sf"/>
</dbReference>
<sequence length="278" mass="31854">MEAFVDDPNGSYEIIPVPLENLQDTKYRFDTIYTMSSGFSDELVNDLLLTLLKKGLESKASPPALEVPGRATEEGDINLLFSACRELLEENGILILCAKPLNNFYIYLWIHKDRKTGEYKSLIKFIFVYIITNEHDARLFSNRVWDSGLNGPQGAQSILFDPEEVSDTFAITKNQMDQMILWDPEHRKLAEDPKYLVTRRQTYIILEHMFDIWKQLEKPPNDTNRIAYLEKTTNSDIPELKLDGEPVSITCLEKGLADLVENVKTKRFGSPLDKGSEN</sequence>
<reference evidence="1 2" key="1">
    <citation type="submission" date="2019-04" db="EMBL/GenBank/DDBJ databases">
        <title>Aspergillus burnettii sp. nov., novel species from soil in southeast Queensland.</title>
        <authorList>
            <person name="Gilchrist C.L.M."/>
            <person name="Pitt J.I."/>
            <person name="Lange L."/>
            <person name="Lacey H.J."/>
            <person name="Vuong D."/>
            <person name="Midgley D.J."/>
            <person name="Greenfield P."/>
            <person name="Bradbury M."/>
            <person name="Lacey E."/>
            <person name="Busk P.K."/>
            <person name="Pilgaard B."/>
            <person name="Chooi Y.H."/>
            <person name="Piggott A.M."/>
        </authorList>
    </citation>
    <scope>NUCLEOTIDE SEQUENCE [LARGE SCALE GENOMIC DNA]</scope>
    <source>
        <strain evidence="1 2">FRR 5400</strain>
    </source>
</reference>
<evidence type="ECO:0000313" key="1">
    <source>
        <dbReference type="EMBL" id="KAF5855573.1"/>
    </source>
</evidence>
<name>A0A8H6E1U5_PETAA</name>
<organism evidence="1 2">
    <name type="scientific">Petromyces alliaceus</name>
    <name type="common">Aspergillus alliaceus</name>
    <dbReference type="NCBI Taxonomy" id="209559"/>
    <lineage>
        <taxon>Eukaryota</taxon>
        <taxon>Fungi</taxon>
        <taxon>Dikarya</taxon>
        <taxon>Ascomycota</taxon>
        <taxon>Pezizomycotina</taxon>
        <taxon>Eurotiomycetes</taxon>
        <taxon>Eurotiomycetidae</taxon>
        <taxon>Eurotiales</taxon>
        <taxon>Aspergillaceae</taxon>
        <taxon>Aspergillus</taxon>
        <taxon>Aspergillus subgen. Circumdati</taxon>
    </lineage>
</organism>
<evidence type="ECO:0008006" key="3">
    <source>
        <dbReference type="Google" id="ProtNLM"/>
    </source>
</evidence>
<gene>
    <name evidence="1" type="ORF">ETB97_008972</name>
</gene>
<keyword evidence="2" id="KW-1185">Reference proteome</keyword>
<proteinExistence type="predicted"/>
<evidence type="ECO:0000313" key="2">
    <source>
        <dbReference type="Proteomes" id="UP000541154"/>
    </source>
</evidence>
<accession>A0A8H6E1U5</accession>
<protein>
    <recommendedName>
        <fullName evidence="3">Nudix hydrolase domain-containing protein</fullName>
    </recommendedName>
</protein>
<comment type="caution">
    <text evidence="1">The sequence shown here is derived from an EMBL/GenBank/DDBJ whole genome shotgun (WGS) entry which is preliminary data.</text>
</comment>
<dbReference type="AlphaFoldDB" id="A0A8H6E1U5"/>
<dbReference type="Proteomes" id="UP000541154">
    <property type="component" value="Unassembled WGS sequence"/>
</dbReference>
<dbReference type="SUPFAM" id="SSF55811">
    <property type="entry name" value="Nudix"/>
    <property type="match status" value="1"/>
</dbReference>